<accession>A0A1I7X7L0</accession>
<dbReference type="AlphaFoldDB" id="A0A1I7X7L0"/>
<name>A0A1I7X7L0_HETBA</name>
<reference evidence="2" key="1">
    <citation type="submission" date="2016-11" db="UniProtKB">
        <authorList>
            <consortium name="WormBaseParasite"/>
        </authorList>
    </citation>
    <scope>IDENTIFICATION</scope>
</reference>
<sequence>MMSSAKKKILSTVMTSEQKPCGDEPLKQGTHWVCYKKIQEKSYYFDSFGLDPPEEIINYLKNNGEDKEIKINVEDNIIECSTFQIQEFGAHNCGYHCLLVLKMLEIRDFQKVVLSLI</sequence>
<dbReference type="Gene3D" id="3.40.395.10">
    <property type="entry name" value="Adenoviral Proteinase, Chain A"/>
    <property type="match status" value="1"/>
</dbReference>
<dbReference type="Proteomes" id="UP000095283">
    <property type="component" value="Unplaced"/>
</dbReference>
<proteinExistence type="predicted"/>
<dbReference type="WBParaSite" id="Hba_13561">
    <property type="protein sequence ID" value="Hba_13561"/>
    <property type="gene ID" value="Hba_13561"/>
</dbReference>
<evidence type="ECO:0000313" key="2">
    <source>
        <dbReference type="WBParaSite" id="Hba_13561"/>
    </source>
</evidence>
<organism evidence="1 2">
    <name type="scientific">Heterorhabditis bacteriophora</name>
    <name type="common">Entomopathogenic nematode worm</name>
    <dbReference type="NCBI Taxonomy" id="37862"/>
    <lineage>
        <taxon>Eukaryota</taxon>
        <taxon>Metazoa</taxon>
        <taxon>Ecdysozoa</taxon>
        <taxon>Nematoda</taxon>
        <taxon>Chromadorea</taxon>
        <taxon>Rhabditida</taxon>
        <taxon>Rhabditina</taxon>
        <taxon>Rhabditomorpha</taxon>
        <taxon>Strongyloidea</taxon>
        <taxon>Heterorhabditidae</taxon>
        <taxon>Heterorhabditis</taxon>
    </lineage>
</organism>
<protein>
    <submittedName>
        <fullName evidence="2">ULP_PROTEASE domain-containing protein</fullName>
    </submittedName>
</protein>
<evidence type="ECO:0000313" key="1">
    <source>
        <dbReference type="Proteomes" id="UP000095283"/>
    </source>
</evidence>
<keyword evidence="1" id="KW-1185">Reference proteome</keyword>